<protein>
    <recommendedName>
        <fullName evidence="3">HD domain-containing protein</fullName>
    </recommendedName>
</protein>
<sequence length="240" mass="26550">MPSKELKQVPTTTIAGITVPNTPLIKASTAYARAHSSDVTYNHIIRSWLFSTIIIQKTASPGDIDPEVYSLSAILHDLGWDSTGTLVSEDKRFEIDGAIAAREFIEGEVRSGRVQGWDEHRKQLVWDTIALHTTPSIAMYKQPVVALVGAGIACDFQGPASDPTGLLTWDEYNAVVKDFPRLDLAGSIRKIICRFVDTKPGTTIDTWMQPYGVKYKADTYTVAGKSGIDMVDNALEWWEF</sequence>
<accession>A0A517LL53</accession>
<proteinExistence type="predicted"/>
<name>A0A517LL53_9PEZI</name>
<dbReference type="Proteomes" id="UP000316270">
    <property type="component" value="Chromosome 15"/>
</dbReference>
<evidence type="ECO:0000313" key="1">
    <source>
        <dbReference type="EMBL" id="QDS76372.1"/>
    </source>
</evidence>
<dbReference type="SUPFAM" id="SSF109604">
    <property type="entry name" value="HD-domain/PDEase-like"/>
    <property type="match status" value="1"/>
</dbReference>
<dbReference type="Gene3D" id="1.10.3210.10">
    <property type="entry name" value="Hypothetical protein af1432"/>
    <property type="match status" value="1"/>
</dbReference>
<reference evidence="1 2" key="1">
    <citation type="submission" date="2019-07" db="EMBL/GenBank/DDBJ databases">
        <title>Finished genome of Venturia effusa.</title>
        <authorList>
            <person name="Young C.A."/>
            <person name="Cox M.P."/>
            <person name="Ganley A.R.D."/>
            <person name="David W.J."/>
        </authorList>
    </citation>
    <scope>NUCLEOTIDE SEQUENCE [LARGE SCALE GENOMIC DNA]</scope>
    <source>
        <strain evidence="2">albino</strain>
    </source>
</reference>
<keyword evidence="2" id="KW-1185">Reference proteome</keyword>
<evidence type="ECO:0008006" key="3">
    <source>
        <dbReference type="Google" id="ProtNLM"/>
    </source>
</evidence>
<dbReference type="InterPro" id="IPR003607">
    <property type="entry name" value="HD/PDEase_dom"/>
</dbReference>
<gene>
    <name evidence="1" type="ORF">FKW77_003359</name>
</gene>
<dbReference type="PANTHER" id="PTHR35569">
    <property type="entry name" value="CYANAMIDE HYDRATASE DDI2-RELATED"/>
    <property type="match status" value="1"/>
</dbReference>
<organism evidence="1 2">
    <name type="scientific">Venturia effusa</name>
    <dbReference type="NCBI Taxonomy" id="50376"/>
    <lineage>
        <taxon>Eukaryota</taxon>
        <taxon>Fungi</taxon>
        <taxon>Dikarya</taxon>
        <taxon>Ascomycota</taxon>
        <taxon>Pezizomycotina</taxon>
        <taxon>Dothideomycetes</taxon>
        <taxon>Pleosporomycetidae</taxon>
        <taxon>Venturiales</taxon>
        <taxon>Venturiaceae</taxon>
        <taxon>Venturia</taxon>
    </lineage>
</organism>
<dbReference type="EMBL" id="CP042199">
    <property type="protein sequence ID" value="QDS76372.1"/>
    <property type="molecule type" value="Genomic_DNA"/>
</dbReference>
<dbReference type="PANTHER" id="PTHR35569:SF1">
    <property type="entry name" value="CYANAMIDE HYDRATASE DDI2-RELATED"/>
    <property type="match status" value="1"/>
</dbReference>
<dbReference type="STRING" id="50376.A0A517LL53"/>
<dbReference type="AlphaFoldDB" id="A0A517LL53"/>
<dbReference type="OrthoDB" id="2378324at2759"/>
<evidence type="ECO:0000313" key="2">
    <source>
        <dbReference type="Proteomes" id="UP000316270"/>
    </source>
</evidence>
<dbReference type="CDD" id="cd00077">
    <property type="entry name" value="HDc"/>
    <property type="match status" value="1"/>
</dbReference>